<evidence type="ECO:0000256" key="2">
    <source>
        <dbReference type="ARBA" id="ARBA00022475"/>
    </source>
</evidence>
<keyword evidence="9" id="KW-1185">Reference proteome</keyword>
<keyword evidence="5 6" id="KW-0472">Membrane</keyword>
<evidence type="ECO:0000256" key="3">
    <source>
        <dbReference type="ARBA" id="ARBA00022692"/>
    </source>
</evidence>
<feature type="domain" description="EamA" evidence="7">
    <location>
        <begin position="7"/>
        <end position="137"/>
    </location>
</feature>
<feature type="transmembrane region" description="Helical" evidence="6">
    <location>
        <begin position="69"/>
        <end position="89"/>
    </location>
</feature>
<proteinExistence type="predicted"/>
<evidence type="ECO:0000256" key="5">
    <source>
        <dbReference type="ARBA" id="ARBA00023136"/>
    </source>
</evidence>
<dbReference type="PANTHER" id="PTHR42920">
    <property type="entry name" value="OS03G0707200 PROTEIN-RELATED"/>
    <property type="match status" value="1"/>
</dbReference>
<evidence type="ECO:0000313" key="9">
    <source>
        <dbReference type="Proteomes" id="UP000029994"/>
    </source>
</evidence>
<evidence type="ECO:0000256" key="4">
    <source>
        <dbReference type="ARBA" id="ARBA00022989"/>
    </source>
</evidence>
<organism evidence="8 9">
    <name type="scientific">Vibrio navarrensis</name>
    <dbReference type="NCBI Taxonomy" id="29495"/>
    <lineage>
        <taxon>Bacteria</taxon>
        <taxon>Pseudomonadati</taxon>
        <taxon>Pseudomonadota</taxon>
        <taxon>Gammaproteobacteria</taxon>
        <taxon>Vibrionales</taxon>
        <taxon>Vibrionaceae</taxon>
        <taxon>Vibrio</taxon>
    </lineage>
</organism>
<dbReference type="PANTHER" id="PTHR42920:SF5">
    <property type="entry name" value="EAMA DOMAIN-CONTAINING PROTEIN"/>
    <property type="match status" value="1"/>
</dbReference>
<accession>A0A099LTC6</accession>
<dbReference type="EMBL" id="JMCG01000001">
    <property type="protein sequence ID" value="KGK11488.1"/>
    <property type="molecule type" value="Genomic_DNA"/>
</dbReference>
<comment type="caution">
    <text evidence="8">The sequence shown here is derived from an EMBL/GenBank/DDBJ whole genome shotgun (WGS) entry which is preliminary data.</text>
</comment>
<reference evidence="8 9" key="1">
    <citation type="submission" date="2014-04" db="EMBL/GenBank/DDBJ databases">
        <title>Genome sequencing of Vibrio navarrensis strains.</title>
        <authorList>
            <person name="Gladney L.M."/>
            <person name="Katz L.S."/>
            <person name="Marino-Ramirez L."/>
            <person name="Jordan I.K."/>
        </authorList>
    </citation>
    <scope>NUCLEOTIDE SEQUENCE [LARGE SCALE GENOMIC DNA]</scope>
    <source>
        <strain evidence="8 9">ATCC 51183</strain>
    </source>
</reference>
<evidence type="ECO:0000256" key="6">
    <source>
        <dbReference type="SAM" id="Phobius"/>
    </source>
</evidence>
<dbReference type="GO" id="GO:0005886">
    <property type="term" value="C:plasma membrane"/>
    <property type="evidence" value="ECO:0007669"/>
    <property type="project" value="UniProtKB-SubCell"/>
</dbReference>
<feature type="transmembrane region" description="Helical" evidence="6">
    <location>
        <begin position="263"/>
        <end position="281"/>
    </location>
</feature>
<dbReference type="SUPFAM" id="SSF103481">
    <property type="entry name" value="Multidrug resistance efflux transporter EmrE"/>
    <property type="match status" value="2"/>
</dbReference>
<name>A0A099LTC6_9VIBR</name>
<feature type="transmembrane region" description="Helical" evidence="6">
    <location>
        <begin position="174"/>
        <end position="195"/>
    </location>
</feature>
<gene>
    <name evidence="8" type="ORF">EA26_09265</name>
</gene>
<keyword evidence="4 6" id="KW-1133">Transmembrane helix</keyword>
<keyword evidence="2" id="KW-1003">Cell membrane</keyword>
<feature type="transmembrane region" description="Helical" evidence="6">
    <location>
        <begin position="95"/>
        <end position="114"/>
    </location>
</feature>
<feature type="transmembrane region" description="Helical" evidence="6">
    <location>
        <begin position="144"/>
        <end position="162"/>
    </location>
</feature>
<comment type="subcellular location">
    <subcellularLocation>
        <location evidence="1">Cell membrane</location>
        <topology evidence="1">Multi-pass membrane protein</topology>
    </subcellularLocation>
</comment>
<sequence>MTSERKAAAILIMATILSAFGWIFSKETIQGLPPFGFVGLRFLIASLCLLPFCFHSLRRASWQDIRSAALVGCLLATALISWIHAISISDTLGEGAFILSLSMLMVPFVAWILFRQQPKRIFWLSLPIAMSGLAFLSLKDGWQSSSSQLWFLFNAVVLALHFNINSKYSQTLPILLLTCIQLFVTGLIGLTASALFESVPLHVEPSIWGWFTASTILATALRYVMQTMAQKQINPGNAALIMILEPVWTVFLSIGWYGEVLTFSKLVGCSLILFSLILYRTDGKLLSLLRRTKSAAGD</sequence>
<feature type="transmembrane region" description="Helical" evidence="6">
    <location>
        <begin position="7"/>
        <end position="25"/>
    </location>
</feature>
<dbReference type="Pfam" id="PF00892">
    <property type="entry name" value="EamA"/>
    <property type="match status" value="2"/>
</dbReference>
<feature type="transmembrane region" description="Helical" evidence="6">
    <location>
        <begin position="37"/>
        <end position="57"/>
    </location>
</feature>
<dbReference type="AlphaFoldDB" id="A0A099LTC6"/>
<dbReference type="eggNOG" id="COG0697">
    <property type="taxonomic scope" value="Bacteria"/>
</dbReference>
<dbReference type="GeneID" id="43683377"/>
<dbReference type="InterPro" id="IPR037185">
    <property type="entry name" value="EmrE-like"/>
</dbReference>
<keyword evidence="3 6" id="KW-0812">Transmembrane</keyword>
<evidence type="ECO:0000313" key="8">
    <source>
        <dbReference type="EMBL" id="KGK11488.1"/>
    </source>
</evidence>
<dbReference type="RefSeq" id="WP_039426953.1">
    <property type="nucleotide sequence ID" value="NZ_CP061844.1"/>
</dbReference>
<evidence type="ECO:0000259" key="7">
    <source>
        <dbReference type="Pfam" id="PF00892"/>
    </source>
</evidence>
<feature type="transmembrane region" description="Helical" evidence="6">
    <location>
        <begin position="121"/>
        <end position="138"/>
    </location>
</feature>
<protein>
    <submittedName>
        <fullName evidence="8">Membrane protein</fullName>
    </submittedName>
</protein>
<evidence type="ECO:0000256" key="1">
    <source>
        <dbReference type="ARBA" id="ARBA00004651"/>
    </source>
</evidence>
<feature type="domain" description="EamA" evidence="7">
    <location>
        <begin position="148"/>
        <end position="279"/>
    </location>
</feature>
<feature type="transmembrane region" description="Helical" evidence="6">
    <location>
        <begin position="207"/>
        <end position="225"/>
    </location>
</feature>
<dbReference type="InterPro" id="IPR051258">
    <property type="entry name" value="Diverse_Substrate_Transporter"/>
</dbReference>
<dbReference type="InterPro" id="IPR000620">
    <property type="entry name" value="EamA_dom"/>
</dbReference>
<feature type="transmembrane region" description="Helical" evidence="6">
    <location>
        <begin position="237"/>
        <end position="257"/>
    </location>
</feature>
<dbReference type="STRING" id="29495.EA26_09265"/>
<dbReference type="Proteomes" id="UP000029994">
    <property type="component" value="Unassembled WGS sequence"/>
</dbReference>